<sequence length="126" mass="14103">MIDSPLPGEFKLEYLSIEIACDDVIENIKLRFINLDDISFNIHHTKESEEQSLGNNESCTSIDSSPKKAYLNSLLGDEVDDSSDYDYDSENDEWLPRNMVETLPETDAAAASVCGGGREQLRIGRK</sequence>
<reference evidence="1 2" key="1">
    <citation type="journal article" date="2021" name="BMC Biol.">
        <title>Horizontally acquired antibacterial genes associated with adaptive radiation of ladybird beetles.</title>
        <authorList>
            <person name="Li H.S."/>
            <person name="Tang X.F."/>
            <person name="Huang Y.H."/>
            <person name="Xu Z.Y."/>
            <person name="Chen M.L."/>
            <person name="Du X.Y."/>
            <person name="Qiu B.Y."/>
            <person name="Chen P.T."/>
            <person name="Zhang W."/>
            <person name="Slipinski A."/>
            <person name="Escalona H.E."/>
            <person name="Waterhouse R.M."/>
            <person name="Zwick A."/>
            <person name="Pang H."/>
        </authorList>
    </citation>
    <scope>NUCLEOTIDE SEQUENCE [LARGE SCALE GENOMIC DNA]</scope>
    <source>
        <strain evidence="1">SYSU2018</strain>
    </source>
</reference>
<comment type="caution">
    <text evidence="1">The sequence shown here is derived from an EMBL/GenBank/DDBJ whole genome shotgun (WGS) entry which is preliminary data.</text>
</comment>
<gene>
    <name evidence="1" type="ORF">HHI36_022500</name>
</gene>
<dbReference type="EMBL" id="JABFTP020000042">
    <property type="protein sequence ID" value="KAL3272038.1"/>
    <property type="molecule type" value="Genomic_DNA"/>
</dbReference>
<name>A0ABD2N013_9CUCU</name>
<accession>A0ABD2N013</accession>
<evidence type="ECO:0000313" key="2">
    <source>
        <dbReference type="Proteomes" id="UP001516400"/>
    </source>
</evidence>
<organism evidence="1 2">
    <name type="scientific">Cryptolaemus montrouzieri</name>
    <dbReference type="NCBI Taxonomy" id="559131"/>
    <lineage>
        <taxon>Eukaryota</taxon>
        <taxon>Metazoa</taxon>
        <taxon>Ecdysozoa</taxon>
        <taxon>Arthropoda</taxon>
        <taxon>Hexapoda</taxon>
        <taxon>Insecta</taxon>
        <taxon>Pterygota</taxon>
        <taxon>Neoptera</taxon>
        <taxon>Endopterygota</taxon>
        <taxon>Coleoptera</taxon>
        <taxon>Polyphaga</taxon>
        <taxon>Cucujiformia</taxon>
        <taxon>Coccinelloidea</taxon>
        <taxon>Coccinellidae</taxon>
        <taxon>Scymninae</taxon>
        <taxon>Scymnini</taxon>
        <taxon>Cryptolaemus</taxon>
    </lineage>
</organism>
<dbReference type="Proteomes" id="UP001516400">
    <property type="component" value="Unassembled WGS sequence"/>
</dbReference>
<proteinExistence type="predicted"/>
<keyword evidence="2" id="KW-1185">Reference proteome</keyword>
<evidence type="ECO:0000313" key="1">
    <source>
        <dbReference type="EMBL" id="KAL3272038.1"/>
    </source>
</evidence>
<protein>
    <submittedName>
        <fullName evidence="1">Uncharacterized protein</fullName>
    </submittedName>
</protein>
<dbReference type="AlphaFoldDB" id="A0ABD2N013"/>